<dbReference type="EMBL" id="SJPV01000001">
    <property type="protein sequence ID" value="TWU41826.1"/>
    <property type="molecule type" value="Genomic_DNA"/>
</dbReference>
<name>A0A5C6E359_9BACT</name>
<comment type="caution">
    <text evidence="3">The sequence shown here is derived from an EMBL/GenBank/DDBJ whole genome shotgun (WGS) entry which is preliminary data.</text>
</comment>
<feature type="region of interest" description="Disordered" evidence="1">
    <location>
        <begin position="109"/>
        <end position="149"/>
    </location>
</feature>
<organism evidence="3 4">
    <name type="scientific">Novipirellula artificiosorum</name>
    <dbReference type="NCBI Taxonomy" id="2528016"/>
    <lineage>
        <taxon>Bacteria</taxon>
        <taxon>Pseudomonadati</taxon>
        <taxon>Planctomycetota</taxon>
        <taxon>Planctomycetia</taxon>
        <taxon>Pirellulales</taxon>
        <taxon>Pirellulaceae</taxon>
        <taxon>Novipirellula</taxon>
    </lineage>
</organism>
<reference evidence="3 4" key="1">
    <citation type="submission" date="2019-02" db="EMBL/GenBank/DDBJ databases">
        <title>Deep-cultivation of Planctomycetes and their phenomic and genomic characterization uncovers novel biology.</title>
        <authorList>
            <person name="Wiegand S."/>
            <person name="Jogler M."/>
            <person name="Boedeker C."/>
            <person name="Pinto D."/>
            <person name="Vollmers J."/>
            <person name="Rivas-Marin E."/>
            <person name="Kohn T."/>
            <person name="Peeters S.H."/>
            <person name="Heuer A."/>
            <person name="Rast P."/>
            <person name="Oberbeckmann S."/>
            <person name="Bunk B."/>
            <person name="Jeske O."/>
            <person name="Meyerdierks A."/>
            <person name="Storesund J.E."/>
            <person name="Kallscheuer N."/>
            <person name="Luecker S."/>
            <person name="Lage O.M."/>
            <person name="Pohl T."/>
            <person name="Merkel B.J."/>
            <person name="Hornburger P."/>
            <person name="Mueller R.-W."/>
            <person name="Bruemmer F."/>
            <person name="Labrenz M."/>
            <person name="Spormann A.M."/>
            <person name="Op Den Camp H."/>
            <person name="Overmann J."/>
            <person name="Amann R."/>
            <person name="Jetten M.S.M."/>
            <person name="Mascher T."/>
            <person name="Medema M.H."/>
            <person name="Devos D.P."/>
            <person name="Kaster A.-K."/>
            <person name="Ovreas L."/>
            <person name="Rohde M."/>
            <person name="Galperin M.Y."/>
            <person name="Jogler C."/>
        </authorList>
    </citation>
    <scope>NUCLEOTIDE SEQUENCE [LARGE SCALE GENOMIC DNA]</scope>
    <source>
        <strain evidence="3 4">Poly41</strain>
    </source>
</reference>
<feature type="signal peptide" evidence="2">
    <location>
        <begin position="1"/>
        <end position="19"/>
    </location>
</feature>
<proteinExistence type="predicted"/>
<evidence type="ECO:0000256" key="1">
    <source>
        <dbReference type="SAM" id="MobiDB-lite"/>
    </source>
</evidence>
<feature type="compositionally biased region" description="Acidic residues" evidence="1">
    <location>
        <begin position="132"/>
        <end position="149"/>
    </location>
</feature>
<sequence precursor="true">MSRFTFLIVASCLTTSALAHHPDRECQPVYPRVDVIGPLGNCLPESYRRKYNRPTYLGGKIAYKIAPTSQEAMAWHRAEHHGAYDNPHGRCVSQYFYPKPWEALRVGARASKNAEQDDESPRPALGDRQDDSGEIDADLVDGEDLEAAEDDVELVPAMDSASDAQAELPNTEFKDFLKQVDPLELGDGPQLP</sequence>
<gene>
    <name evidence="3" type="ORF">Poly41_01180</name>
</gene>
<evidence type="ECO:0000313" key="4">
    <source>
        <dbReference type="Proteomes" id="UP000319143"/>
    </source>
</evidence>
<evidence type="ECO:0000313" key="3">
    <source>
        <dbReference type="EMBL" id="TWU41826.1"/>
    </source>
</evidence>
<dbReference type="RefSeq" id="WP_197230968.1">
    <property type="nucleotide sequence ID" value="NZ_SJPV01000001.1"/>
</dbReference>
<dbReference type="Proteomes" id="UP000319143">
    <property type="component" value="Unassembled WGS sequence"/>
</dbReference>
<evidence type="ECO:0000256" key="2">
    <source>
        <dbReference type="SAM" id="SignalP"/>
    </source>
</evidence>
<feature type="compositionally biased region" description="Basic and acidic residues" evidence="1">
    <location>
        <begin position="112"/>
        <end position="131"/>
    </location>
</feature>
<accession>A0A5C6E359</accession>
<protein>
    <submittedName>
        <fullName evidence="3">Uncharacterized protein</fullName>
    </submittedName>
</protein>
<keyword evidence="2" id="KW-0732">Signal</keyword>
<feature type="chain" id="PRO_5022895430" evidence="2">
    <location>
        <begin position="20"/>
        <end position="192"/>
    </location>
</feature>
<keyword evidence="4" id="KW-1185">Reference proteome</keyword>
<dbReference type="AlphaFoldDB" id="A0A5C6E359"/>